<dbReference type="GO" id="GO:0004383">
    <property type="term" value="F:guanylate cyclase activity"/>
    <property type="evidence" value="ECO:0007669"/>
    <property type="project" value="UniProtKB-EC"/>
</dbReference>
<evidence type="ECO:0000256" key="1">
    <source>
        <dbReference type="ARBA" id="ARBA00012202"/>
    </source>
</evidence>
<comment type="caution">
    <text evidence="5">The sequence shown here is derived from an EMBL/GenBank/DDBJ whole genome shotgun (WGS) entry which is preliminary data.</text>
</comment>
<evidence type="ECO:0000256" key="2">
    <source>
        <dbReference type="ARBA" id="ARBA00022741"/>
    </source>
</evidence>
<gene>
    <name evidence="5" type="ORF">PXEA_LOCUS14984</name>
</gene>
<dbReference type="Proteomes" id="UP000784294">
    <property type="component" value="Unassembled WGS sequence"/>
</dbReference>
<keyword evidence="2" id="KW-0547">Nucleotide-binding</keyword>
<feature type="domain" description="Haem NO binding associated" evidence="4">
    <location>
        <begin position="4"/>
        <end position="48"/>
    </location>
</feature>
<organism evidence="5 6">
    <name type="scientific">Protopolystoma xenopodis</name>
    <dbReference type="NCBI Taxonomy" id="117903"/>
    <lineage>
        <taxon>Eukaryota</taxon>
        <taxon>Metazoa</taxon>
        <taxon>Spiralia</taxon>
        <taxon>Lophotrochozoa</taxon>
        <taxon>Platyhelminthes</taxon>
        <taxon>Monogenea</taxon>
        <taxon>Polyopisthocotylea</taxon>
        <taxon>Polystomatidea</taxon>
        <taxon>Polystomatidae</taxon>
        <taxon>Protopolystoma</taxon>
    </lineage>
</organism>
<protein>
    <recommendedName>
        <fullName evidence="1">guanylate cyclase</fullName>
        <ecNumber evidence="1">4.6.1.2</ecNumber>
    </recommendedName>
</protein>
<keyword evidence="3" id="KW-0141">cGMP biosynthesis</keyword>
<sequence>MHTFSLGDVDTMDQANLYINDLSLHDSSRDMMLVREQNSAELHLALEQVRV</sequence>
<keyword evidence="6" id="KW-1185">Reference proteome</keyword>
<dbReference type="GO" id="GO:0000166">
    <property type="term" value="F:nucleotide binding"/>
    <property type="evidence" value="ECO:0007669"/>
    <property type="project" value="UniProtKB-KW"/>
</dbReference>
<dbReference type="OrthoDB" id="6286211at2759"/>
<dbReference type="EC" id="4.6.1.2" evidence="1"/>
<reference evidence="5" key="1">
    <citation type="submission" date="2018-11" db="EMBL/GenBank/DDBJ databases">
        <authorList>
            <consortium name="Pathogen Informatics"/>
        </authorList>
    </citation>
    <scope>NUCLEOTIDE SEQUENCE</scope>
</reference>
<evidence type="ECO:0000259" key="4">
    <source>
        <dbReference type="Pfam" id="PF07701"/>
    </source>
</evidence>
<accession>A0A448WW22</accession>
<evidence type="ECO:0000313" key="6">
    <source>
        <dbReference type="Proteomes" id="UP000784294"/>
    </source>
</evidence>
<name>A0A448WW22_9PLAT</name>
<dbReference type="EMBL" id="CAAALY010051870">
    <property type="protein sequence ID" value="VEL21544.1"/>
    <property type="molecule type" value="Genomic_DNA"/>
</dbReference>
<evidence type="ECO:0000313" key="5">
    <source>
        <dbReference type="EMBL" id="VEL21544.1"/>
    </source>
</evidence>
<dbReference type="AlphaFoldDB" id="A0A448WW22"/>
<proteinExistence type="predicted"/>
<evidence type="ECO:0000256" key="3">
    <source>
        <dbReference type="ARBA" id="ARBA00023293"/>
    </source>
</evidence>
<dbReference type="Pfam" id="PF07701">
    <property type="entry name" value="HNOBA"/>
    <property type="match status" value="1"/>
</dbReference>
<dbReference type="InterPro" id="IPR011645">
    <property type="entry name" value="HNOB_dom_associated"/>
</dbReference>